<dbReference type="Pfam" id="PF23750">
    <property type="entry name" value="RsgI_M"/>
    <property type="match status" value="1"/>
</dbReference>
<sequence length="200" mass="22031">MKTMLTALLVLSLLSGGLIAMANTPETMSYVLQPGIQLDVNATGQVTKVTALNAVAESVLGDLQLLNMSIENAVALAVQHMQHLGFTYGVDDILVTGDESMIRRAEQLYRKLEELHKKNSNPKPTTPAENDENDEEIDEIENQEGKNEEARGYIMVQAAKEFAEMNPGKYNILVNKMGKNPANYVNVSMKDVMKEYVAGK</sequence>
<name>A0A645G3M9_9ZZZZ</name>
<evidence type="ECO:0000256" key="1">
    <source>
        <dbReference type="SAM" id="MobiDB-lite"/>
    </source>
</evidence>
<organism evidence="3">
    <name type="scientific">bioreactor metagenome</name>
    <dbReference type="NCBI Taxonomy" id="1076179"/>
    <lineage>
        <taxon>unclassified sequences</taxon>
        <taxon>metagenomes</taxon>
        <taxon>ecological metagenomes</taxon>
    </lineage>
</organism>
<reference evidence="3" key="1">
    <citation type="submission" date="2019-08" db="EMBL/GenBank/DDBJ databases">
        <authorList>
            <person name="Kucharzyk K."/>
            <person name="Murdoch R.W."/>
            <person name="Higgins S."/>
            <person name="Loffler F."/>
        </authorList>
    </citation>
    <scope>NUCLEOTIDE SEQUENCE</scope>
</reference>
<dbReference type="AlphaFoldDB" id="A0A645G3M9"/>
<protein>
    <recommendedName>
        <fullName evidence="2">Anti-sigma factor RsgI-like middle domain-containing protein</fullName>
    </recommendedName>
</protein>
<feature type="domain" description="Anti-sigma factor RsgI-like middle" evidence="2">
    <location>
        <begin position="33"/>
        <end position="138"/>
    </location>
</feature>
<dbReference type="EMBL" id="VSSQ01068309">
    <property type="protein sequence ID" value="MPN20520.1"/>
    <property type="molecule type" value="Genomic_DNA"/>
</dbReference>
<accession>A0A645G3M9</accession>
<feature type="compositionally biased region" description="Acidic residues" evidence="1">
    <location>
        <begin position="129"/>
        <end position="142"/>
    </location>
</feature>
<proteinExistence type="predicted"/>
<evidence type="ECO:0000313" key="3">
    <source>
        <dbReference type="EMBL" id="MPN20520.1"/>
    </source>
</evidence>
<dbReference type="InterPro" id="IPR055431">
    <property type="entry name" value="RsgI_M"/>
</dbReference>
<gene>
    <name evidence="3" type="ORF">SDC9_167899</name>
</gene>
<feature type="region of interest" description="Disordered" evidence="1">
    <location>
        <begin position="115"/>
        <end position="149"/>
    </location>
</feature>
<evidence type="ECO:0000259" key="2">
    <source>
        <dbReference type="Pfam" id="PF23750"/>
    </source>
</evidence>
<comment type="caution">
    <text evidence="3">The sequence shown here is derived from an EMBL/GenBank/DDBJ whole genome shotgun (WGS) entry which is preliminary data.</text>
</comment>